<feature type="compositionally biased region" description="Low complexity" evidence="1">
    <location>
        <begin position="86"/>
        <end position="103"/>
    </location>
</feature>
<keyword evidence="3" id="KW-1185">Reference proteome</keyword>
<dbReference type="EMBL" id="BLXT01004371">
    <property type="protein sequence ID" value="GFO12117.1"/>
    <property type="molecule type" value="Genomic_DNA"/>
</dbReference>
<dbReference type="AlphaFoldDB" id="A0AAV4AYJ3"/>
<comment type="caution">
    <text evidence="2">The sequence shown here is derived from an EMBL/GenBank/DDBJ whole genome shotgun (WGS) entry which is preliminary data.</text>
</comment>
<name>A0AAV4AYJ3_9GAST</name>
<feature type="region of interest" description="Disordered" evidence="1">
    <location>
        <begin position="73"/>
        <end position="103"/>
    </location>
</feature>
<evidence type="ECO:0000313" key="2">
    <source>
        <dbReference type="EMBL" id="GFO12117.1"/>
    </source>
</evidence>
<proteinExistence type="predicted"/>
<dbReference type="Proteomes" id="UP000735302">
    <property type="component" value="Unassembled WGS sequence"/>
</dbReference>
<gene>
    <name evidence="2" type="ORF">PoB_003862200</name>
</gene>
<evidence type="ECO:0000256" key="1">
    <source>
        <dbReference type="SAM" id="MobiDB-lite"/>
    </source>
</evidence>
<feature type="compositionally biased region" description="Gly residues" evidence="1">
    <location>
        <begin position="74"/>
        <end position="85"/>
    </location>
</feature>
<protein>
    <submittedName>
        <fullName evidence="2">Uncharacterized protein</fullName>
    </submittedName>
</protein>
<sequence length="130" mass="13397">MDRNSEITLCDGLRIIIGKSTGIVVLKQTGYKLLSSGYPDRVNKRTSHVANAIAVMNLTTGSNLMFESVVASSSGGGVGVGGGGSSTSTGSNRSSRSSNSSINGSIRNISRYLTEAATKSVKVAVEVEPL</sequence>
<organism evidence="2 3">
    <name type="scientific">Plakobranchus ocellatus</name>
    <dbReference type="NCBI Taxonomy" id="259542"/>
    <lineage>
        <taxon>Eukaryota</taxon>
        <taxon>Metazoa</taxon>
        <taxon>Spiralia</taxon>
        <taxon>Lophotrochozoa</taxon>
        <taxon>Mollusca</taxon>
        <taxon>Gastropoda</taxon>
        <taxon>Heterobranchia</taxon>
        <taxon>Euthyneura</taxon>
        <taxon>Panpulmonata</taxon>
        <taxon>Sacoglossa</taxon>
        <taxon>Placobranchoidea</taxon>
        <taxon>Plakobranchidae</taxon>
        <taxon>Plakobranchus</taxon>
    </lineage>
</organism>
<reference evidence="2 3" key="1">
    <citation type="journal article" date="2021" name="Elife">
        <title>Chloroplast acquisition without the gene transfer in kleptoplastic sea slugs, Plakobranchus ocellatus.</title>
        <authorList>
            <person name="Maeda T."/>
            <person name="Takahashi S."/>
            <person name="Yoshida T."/>
            <person name="Shimamura S."/>
            <person name="Takaki Y."/>
            <person name="Nagai Y."/>
            <person name="Toyoda A."/>
            <person name="Suzuki Y."/>
            <person name="Arimoto A."/>
            <person name="Ishii H."/>
            <person name="Satoh N."/>
            <person name="Nishiyama T."/>
            <person name="Hasebe M."/>
            <person name="Maruyama T."/>
            <person name="Minagawa J."/>
            <person name="Obokata J."/>
            <person name="Shigenobu S."/>
        </authorList>
    </citation>
    <scope>NUCLEOTIDE SEQUENCE [LARGE SCALE GENOMIC DNA]</scope>
</reference>
<evidence type="ECO:0000313" key="3">
    <source>
        <dbReference type="Proteomes" id="UP000735302"/>
    </source>
</evidence>
<accession>A0AAV4AYJ3</accession>